<accession>A0A183IXN6</accession>
<evidence type="ECO:0000313" key="7">
    <source>
        <dbReference type="WBParaSite" id="SBAD_0000869301-mRNA-1"/>
    </source>
</evidence>
<dbReference type="OrthoDB" id="75923at2759"/>
<dbReference type="Gene3D" id="3.30.70.330">
    <property type="match status" value="1"/>
</dbReference>
<evidence type="ECO:0000256" key="1">
    <source>
        <dbReference type="ARBA" id="ARBA00022723"/>
    </source>
</evidence>
<reference evidence="5 6" key="2">
    <citation type="submission" date="2018-11" db="EMBL/GenBank/DDBJ databases">
        <authorList>
            <consortium name="Pathogen Informatics"/>
        </authorList>
    </citation>
    <scope>NUCLEOTIDE SEQUENCE [LARGE SCALE GENOMIC DNA]</scope>
</reference>
<dbReference type="AlphaFoldDB" id="A0A183IXN6"/>
<dbReference type="InterPro" id="IPR009145">
    <property type="entry name" value="U2AF_small"/>
</dbReference>
<keyword evidence="4" id="KW-0862">Zinc</keyword>
<dbReference type="GO" id="GO:0008270">
    <property type="term" value="F:zinc ion binding"/>
    <property type="evidence" value="ECO:0007669"/>
    <property type="project" value="UniProtKB-KW"/>
</dbReference>
<gene>
    <name evidence="5" type="ORF">SBAD_LOCUS8384</name>
</gene>
<dbReference type="GO" id="GO:0089701">
    <property type="term" value="C:U2AF complex"/>
    <property type="evidence" value="ECO:0007669"/>
    <property type="project" value="InterPro"/>
</dbReference>
<dbReference type="InterPro" id="IPR012677">
    <property type="entry name" value="Nucleotide-bd_a/b_plait_sf"/>
</dbReference>
<evidence type="ECO:0000256" key="2">
    <source>
        <dbReference type="ARBA" id="ARBA00022737"/>
    </source>
</evidence>
<keyword evidence="1" id="KW-0479">Metal-binding</keyword>
<dbReference type="WBParaSite" id="SBAD_0000869301-mRNA-1">
    <property type="protein sequence ID" value="SBAD_0000869301-mRNA-1"/>
    <property type="gene ID" value="SBAD_0000869301"/>
</dbReference>
<protein>
    <submittedName>
        <fullName evidence="7">MCM_N domain-containing protein</fullName>
    </submittedName>
</protein>
<dbReference type="PANTHER" id="PTHR12620">
    <property type="entry name" value="U2 SNRNP AUXILIARY FACTOR, SMALL SUBUNIT"/>
    <property type="match status" value="1"/>
</dbReference>
<organism evidence="7">
    <name type="scientific">Soboliphyme baturini</name>
    <dbReference type="NCBI Taxonomy" id="241478"/>
    <lineage>
        <taxon>Eukaryota</taxon>
        <taxon>Metazoa</taxon>
        <taxon>Ecdysozoa</taxon>
        <taxon>Nematoda</taxon>
        <taxon>Enoplea</taxon>
        <taxon>Dorylaimia</taxon>
        <taxon>Dioctophymatida</taxon>
        <taxon>Dioctophymatoidea</taxon>
        <taxon>Soboliphymatidae</taxon>
        <taxon>Soboliphyme</taxon>
    </lineage>
</organism>
<evidence type="ECO:0000256" key="4">
    <source>
        <dbReference type="ARBA" id="ARBA00022833"/>
    </source>
</evidence>
<proteinExistence type="predicted"/>
<evidence type="ECO:0000313" key="6">
    <source>
        <dbReference type="Proteomes" id="UP000270296"/>
    </source>
</evidence>
<name>A0A183IXN6_9BILA</name>
<sequence>MFQHIALTEPTLNNFNMEDLWIEYDESELYENFCEFYYDLVPELERYGSISKLVITRNLLTFLRGNVYVEYKR</sequence>
<reference evidence="7" key="1">
    <citation type="submission" date="2016-06" db="UniProtKB">
        <authorList>
            <consortium name="WormBaseParasite"/>
        </authorList>
    </citation>
    <scope>IDENTIFICATION</scope>
</reference>
<dbReference type="EMBL" id="UZAM01011541">
    <property type="protein sequence ID" value="VDP16839.1"/>
    <property type="molecule type" value="Genomic_DNA"/>
</dbReference>
<evidence type="ECO:0000313" key="5">
    <source>
        <dbReference type="EMBL" id="VDP16839.1"/>
    </source>
</evidence>
<evidence type="ECO:0000256" key="3">
    <source>
        <dbReference type="ARBA" id="ARBA00022771"/>
    </source>
</evidence>
<keyword evidence="2" id="KW-0677">Repeat</keyword>
<dbReference type="GO" id="GO:0003723">
    <property type="term" value="F:RNA binding"/>
    <property type="evidence" value="ECO:0007669"/>
    <property type="project" value="InterPro"/>
</dbReference>
<dbReference type="PRINTS" id="PR01848">
    <property type="entry name" value="U2AUXFACTOR"/>
</dbReference>
<keyword evidence="3" id="KW-0863">Zinc-finger</keyword>
<dbReference type="Proteomes" id="UP000270296">
    <property type="component" value="Unassembled WGS sequence"/>
</dbReference>
<dbReference type="GO" id="GO:0000398">
    <property type="term" value="P:mRNA splicing, via spliceosome"/>
    <property type="evidence" value="ECO:0007669"/>
    <property type="project" value="InterPro"/>
</dbReference>
<keyword evidence="6" id="KW-1185">Reference proteome</keyword>